<dbReference type="EMBL" id="MRZV01002680">
    <property type="protein sequence ID" value="PIK33224.1"/>
    <property type="molecule type" value="Genomic_DNA"/>
</dbReference>
<dbReference type="OrthoDB" id="10678024at2759"/>
<evidence type="ECO:0008006" key="4">
    <source>
        <dbReference type="Google" id="ProtNLM"/>
    </source>
</evidence>
<feature type="region of interest" description="Disordered" evidence="1">
    <location>
        <begin position="34"/>
        <end position="142"/>
    </location>
</feature>
<comment type="caution">
    <text evidence="2">The sequence shown here is derived from an EMBL/GenBank/DDBJ whole genome shotgun (WGS) entry which is preliminary data.</text>
</comment>
<keyword evidence="3" id="KW-1185">Reference proteome</keyword>
<evidence type="ECO:0000313" key="3">
    <source>
        <dbReference type="Proteomes" id="UP000230750"/>
    </source>
</evidence>
<feature type="compositionally biased region" description="Low complexity" evidence="1">
    <location>
        <begin position="34"/>
        <end position="86"/>
    </location>
</feature>
<evidence type="ECO:0000256" key="1">
    <source>
        <dbReference type="SAM" id="MobiDB-lite"/>
    </source>
</evidence>
<dbReference type="Proteomes" id="UP000230750">
    <property type="component" value="Unassembled WGS sequence"/>
</dbReference>
<feature type="compositionally biased region" description="Low complexity" evidence="1">
    <location>
        <begin position="94"/>
        <end position="139"/>
    </location>
</feature>
<name>A0A2G8JBW2_STIJA</name>
<feature type="non-terminal residue" evidence="2">
    <location>
        <position position="1"/>
    </location>
</feature>
<dbReference type="Gene3D" id="1.10.2000.10">
    <property type="entry name" value="Frizzled cysteine-rich domain"/>
    <property type="match status" value="1"/>
</dbReference>
<protein>
    <recommendedName>
        <fullName evidence="4">FZ domain-containing protein</fullName>
    </recommendedName>
</protein>
<dbReference type="SUPFAM" id="SSF63501">
    <property type="entry name" value="Frizzled cysteine-rich domain"/>
    <property type="match status" value="1"/>
</dbReference>
<evidence type="ECO:0000313" key="2">
    <source>
        <dbReference type="EMBL" id="PIK33224.1"/>
    </source>
</evidence>
<dbReference type="STRING" id="307972.A0A2G8JBW2"/>
<organism evidence="2 3">
    <name type="scientific">Stichopus japonicus</name>
    <name type="common">Sea cucumber</name>
    <dbReference type="NCBI Taxonomy" id="307972"/>
    <lineage>
        <taxon>Eukaryota</taxon>
        <taxon>Metazoa</taxon>
        <taxon>Echinodermata</taxon>
        <taxon>Eleutherozoa</taxon>
        <taxon>Echinozoa</taxon>
        <taxon>Holothuroidea</taxon>
        <taxon>Aspidochirotacea</taxon>
        <taxon>Aspidochirotida</taxon>
        <taxon>Stichopodidae</taxon>
        <taxon>Apostichopus</taxon>
    </lineage>
</organism>
<dbReference type="InterPro" id="IPR036790">
    <property type="entry name" value="Frizzled_dom_sf"/>
</dbReference>
<sequence length="342" mass="35952">DSLMVCELDSNLSNSTLEKPFCLFADTTPTPATTTQVITSSTPSTPVTTTDVSTLSTPSTPVTTTEGSTDSTPSTPVTTTEGRTSSKPFTPVATTEGSTSSTPSTPVTTTEGRTSSTPSTPVTTTEGRTSSTPSISTIPSTPPPGSILVSGLCAEYLDYRNANSETVFELVLSVSLDLVTRSIKDSNQCPDLLPAMCSLFYPPLPSSGYTLCQETCSQLFEECTSAFIFFDDAMPESCSNFPSRNEAGDLMCIGVSSTLPPGVLPVMGVCSDILPYKFAQSEPLFPLATSIPTARATELLASPIGQCSSLPAMCSLFYPPYRNPTRCSAETPARSCLETVCL</sequence>
<proteinExistence type="predicted"/>
<accession>A0A2G8JBW2</accession>
<dbReference type="AlphaFoldDB" id="A0A2G8JBW2"/>
<reference evidence="2 3" key="1">
    <citation type="journal article" date="2017" name="PLoS Biol.">
        <title>The sea cucumber genome provides insights into morphological evolution and visceral regeneration.</title>
        <authorList>
            <person name="Zhang X."/>
            <person name="Sun L."/>
            <person name="Yuan J."/>
            <person name="Sun Y."/>
            <person name="Gao Y."/>
            <person name="Zhang L."/>
            <person name="Li S."/>
            <person name="Dai H."/>
            <person name="Hamel J.F."/>
            <person name="Liu C."/>
            <person name="Yu Y."/>
            <person name="Liu S."/>
            <person name="Lin W."/>
            <person name="Guo K."/>
            <person name="Jin S."/>
            <person name="Xu P."/>
            <person name="Storey K.B."/>
            <person name="Huan P."/>
            <person name="Zhang T."/>
            <person name="Zhou Y."/>
            <person name="Zhang J."/>
            <person name="Lin C."/>
            <person name="Li X."/>
            <person name="Xing L."/>
            <person name="Huo D."/>
            <person name="Sun M."/>
            <person name="Wang L."/>
            <person name="Mercier A."/>
            <person name="Li F."/>
            <person name="Yang H."/>
            <person name="Xiang J."/>
        </authorList>
    </citation>
    <scope>NUCLEOTIDE SEQUENCE [LARGE SCALE GENOMIC DNA]</scope>
    <source>
        <strain evidence="2">Shaxun</strain>
        <tissue evidence="2">Muscle</tissue>
    </source>
</reference>
<gene>
    <name evidence="2" type="ORF">BSL78_29963</name>
</gene>